<comment type="caution">
    <text evidence="1">The sequence shown here is derived from an EMBL/GenBank/DDBJ whole genome shotgun (WGS) entry which is preliminary data.</text>
</comment>
<gene>
    <name evidence="1" type="ORF">THIOM_002116</name>
</gene>
<feature type="non-terminal residue" evidence="1">
    <location>
        <position position="86"/>
    </location>
</feature>
<reference evidence="1 2" key="1">
    <citation type="submission" date="2016-05" db="EMBL/GenBank/DDBJ databases">
        <title>Single-cell genome of chain-forming Candidatus Thiomargarita nelsonii and comparison to other large sulfur-oxidizing bacteria.</title>
        <authorList>
            <person name="Winkel M."/>
            <person name="Salman V."/>
            <person name="Woyke T."/>
            <person name="Schulz-Vogt H."/>
            <person name="Richter M."/>
            <person name="Flood B."/>
            <person name="Bailey J."/>
            <person name="Amann R."/>
            <person name="Mussmann M."/>
        </authorList>
    </citation>
    <scope>NUCLEOTIDE SEQUENCE [LARGE SCALE GENOMIC DNA]</scope>
    <source>
        <strain evidence="1 2">THI036</strain>
    </source>
</reference>
<keyword evidence="2" id="KW-1185">Reference proteome</keyword>
<name>A0A176S259_9GAMM</name>
<dbReference type="Proteomes" id="UP000076962">
    <property type="component" value="Unassembled WGS sequence"/>
</dbReference>
<evidence type="ECO:0000313" key="2">
    <source>
        <dbReference type="Proteomes" id="UP000076962"/>
    </source>
</evidence>
<dbReference type="AlphaFoldDB" id="A0A176S259"/>
<protein>
    <submittedName>
        <fullName evidence="1">Uncharacterized protein</fullName>
    </submittedName>
</protein>
<accession>A0A176S259</accession>
<sequence length="86" mass="10056">MSAIMIEDISPELYAKLEQQARHYHRTITQQVITEQAMTQQHPTQSPPTPIELGVRPDSEWVYVKYLEITILLTIIDMTTLPWTFQ</sequence>
<proteinExistence type="predicted"/>
<evidence type="ECO:0000313" key="1">
    <source>
        <dbReference type="EMBL" id="OAD22100.1"/>
    </source>
</evidence>
<organism evidence="1 2">
    <name type="scientific">Candidatus Thiomargarita nelsonii</name>
    <dbReference type="NCBI Taxonomy" id="1003181"/>
    <lineage>
        <taxon>Bacteria</taxon>
        <taxon>Pseudomonadati</taxon>
        <taxon>Pseudomonadota</taxon>
        <taxon>Gammaproteobacteria</taxon>
        <taxon>Thiotrichales</taxon>
        <taxon>Thiotrichaceae</taxon>
        <taxon>Thiomargarita</taxon>
    </lineage>
</organism>
<dbReference type="EMBL" id="LUTY01001172">
    <property type="protein sequence ID" value="OAD22100.1"/>
    <property type="molecule type" value="Genomic_DNA"/>
</dbReference>